<dbReference type="InterPro" id="IPR025665">
    <property type="entry name" value="Beta-barrel_OMP_2"/>
</dbReference>
<gene>
    <name evidence="3" type="ORF">GJV76_08815</name>
</gene>
<accession>A0A6I3LFI0</accession>
<dbReference type="InterPro" id="IPR011250">
    <property type="entry name" value="OMP/PagP_B-barrel"/>
</dbReference>
<dbReference type="Pfam" id="PF13568">
    <property type="entry name" value="OMP_b-brl_2"/>
    <property type="match status" value="1"/>
</dbReference>
<protein>
    <submittedName>
        <fullName evidence="3">Outer membrane beta-barrel protein</fullName>
    </submittedName>
</protein>
<feature type="domain" description="Outer membrane protein beta-barrel" evidence="2">
    <location>
        <begin position="265"/>
        <end position="394"/>
    </location>
</feature>
<evidence type="ECO:0000259" key="2">
    <source>
        <dbReference type="Pfam" id="PF13568"/>
    </source>
</evidence>
<keyword evidence="1" id="KW-1133">Transmembrane helix</keyword>
<keyword evidence="4" id="KW-1185">Reference proteome</keyword>
<dbReference type="Gene3D" id="2.40.160.20">
    <property type="match status" value="1"/>
</dbReference>
<evidence type="ECO:0000256" key="1">
    <source>
        <dbReference type="SAM" id="Phobius"/>
    </source>
</evidence>
<comment type="caution">
    <text evidence="3">The sequence shown here is derived from an EMBL/GenBank/DDBJ whole genome shotgun (WGS) entry which is preliminary data.</text>
</comment>
<evidence type="ECO:0000313" key="4">
    <source>
        <dbReference type="Proteomes" id="UP000438760"/>
    </source>
</evidence>
<dbReference type="RefSeq" id="WP_155092254.1">
    <property type="nucleotide sequence ID" value="NZ_WMJX01000015.1"/>
</dbReference>
<keyword evidence="1" id="KW-0472">Membrane</keyword>
<organism evidence="3 4">
    <name type="scientific">Myroides albus</name>
    <dbReference type="NCBI Taxonomy" id="2562892"/>
    <lineage>
        <taxon>Bacteria</taxon>
        <taxon>Pseudomonadati</taxon>
        <taxon>Bacteroidota</taxon>
        <taxon>Flavobacteriia</taxon>
        <taxon>Flavobacteriales</taxon>
        <taxon>Flavobacteriaceae</taxon>
        <taxon>Myroides</taxon>
    </lineage>
</organism>
<proteinExistence type="predicted"/>
<dbReference type="Proteomes" id="UP000438760">
    <property type="component" value="Unassembled WGS sequence"/>
</dbReference>
<evidence type="ECO:0000313" key="3">
    <source>
        <dbReference type="EMBL" id="MTG98229.1"/>
    </source>
</evidence>
<dbReference type="AlphaFoldDB" id="A0A6I3LFI0"/>
<keyword evidence="1" id="KW-0812">Transmembrane</keyword>
<name>A0A6I3LFI0_9FLAO</name>
<dbReference type="SUPFAM" id="SSF56925">
    <property type="entry name" value="OMPA-like"/>
    <property type="match status" value="1"/>
</dbReference>
<dbReference type="EMBL" id="WMJX01000015">
    <property type="protein sequence ID" value="MTG98229.1"/>
    <property type="molecule type" value="Genomic_DNA"/>
</dbReference>
<dbReference type="OrthoDB" id="1150526at2"/>
<sequence length="438" mass="49126">MSKDWKEQLRDKMDGFGQQAPQGLWEEIQHKLFESPEVKKAIIFPIEKQTKKAWYRGKLPMFGVDLSVAAAAIIVFLVVRPIVVENQKYFSSLLNFKHLEKIEAGKDNQSDVFIAEQTKDSKSNKQNNGVKGRAEEYPFFSKDYLSDLVELEQLESQGDMANSLNETTLPFSSKIVSETLEELIDQEKRYWEDEEKMATTSKNKLNKRGWTGAVETNGTFTNASQSISGYAKMNGNMLTFDANVLDYITPGSNPFSDIYKANRNKSIATDVKHKAPITAGVSIGYQLTDKWSLATGVTYTRLSSELKAGAGSNRMVSEQTIHFIGIPLQVNYNLFKVGDFSTYATVGTLFEKSVSGKTETSYIVNNVVSDRVTGNVNIKTLQVSANTAIGMQYKLSKLVGIYVEPGVQYHFENSSDIGTIYKEKPFNFNMKAGLRFNF</sequence>
<reference evidence="3 4" key="1">
    <citation type="submission" date="2019-11" db="EMBL/GenBank/DDBJ databases">
        <title>Genome of Strain BIT-d1.</title>
        <authorList>
            <person name="Yang Y."/>
        </authorList>
    </citation>
    <scope>NUCLEOTIDE SEQUENCE [LARGE SCALE GENOMIC DNA]</scope>
    <source>
        <strain evidence="3 4">BIT-d1</strain>
    </source>
</reference>
<feature type="transmembrane region" description="Helical" evidence="1">
    <location>
        <begin position="59"/>
        <end position="79"/>
    </location>
</feature>